<protein>
    <recommendedName>
        <fullName evidence="8">Tetratricopeptide repeat protein</fullName>
    </recommendedName>
</protein>
<dbReference type="InterPro" id="IPR011990">
    <property type="entry name" value="TPR-like_helical_dom_sf"/>
</dbReference>
<feature type="repeat" description="TPR" evidence="3">
    <location>
        <begin position="165"/>
        <end position="198"/>
    </location>
</feature>
<dbReference type="InterPro" id="IPR050498">
    <property type="entry name" value="Ycf3"/>
</dbReference>
<evidence type="ECO:0000313" key="7">
    <source>
        <dbReference type="Proteomes" id="UP001501508"/>
    </source>
</evidence>
<dbReference type="Pfam" id="PF14559">
    <property type="entry name" value="TPR_19"/>
    <property type="match status" value="1"/>
</dbReference>
<evidence type="ECO:0000313" key="6">
    <source>
        <dbReference type="EMBL" id="GAA4443566.1"/>
    </source>
</evidence>
<dbReference type="PANTHER" id="PTHR44858">
    <property type="entry name" value="TETRATRICOPEPTIDE REPEAT PROTEIN 6"/>
    <property type="match status" value="1"/>
</dbReference>
<dbReference type="Pfam" id="PF13432">
    <property type="entry name" value="TPR_16"/>
    <property type="match status" value="1"/>
</dbReference>
<proteinExistence type="predicted"/>
<dbReference type="InterPro" id="IPR019734">
    <property type="entry name" value="TPR_rpt"/>
</dbReference>
<dbReference type="SUPFAM" id="SSF48452">
    <property type="entry name" value="TPR-like"/>
    <property type="match status" value="1"/>
</dbReference>
<evidence type="ECO:0000256" key="1">
    <source>
        <dbReference type="ARBA" id="ARBA00022737"/>
    </source>
</evidence>
<organism evidence="6 7">
    <name type="scientific">Ravibacter arvi</name>
    <dbReference type="NCBI Taxonomy" id="2051041"/>
    <lineage>
        <taxon>Bacteria</taxon>
        <taxon>Pseudomonadati</taxon>
        <taxon>Bacteroidota</taxon>
        <taxon>Cytophagia</taxon>
        <taxon>Cytophagales</taxon>
        <taxon>Spirosomataceae</taxon>
        <taxon>Ravibacter</taxon>
    </lineage>
</organism>
<evidence type="ECO:0008006" key="8">
    <source>
        <dbReference type="Google" id="ProtNLM"/>
    </source>
</evidence>
<keyword evidence="2 3" id="KW-0802">TPR repeat</keyword>
<feature type="signal peptide" evidence="5">
    <location>
        <begin position="1"/>
        <end position="20"/>
    </location>
</feature>
<reference evidence="7" key="1">
    <citation type="journal article" date="2019" name="Int. J. Syst. Evol. Microbiol.">
        <title>The Global Catalogue of Microorganisms (GCM) 10K type strain sequencing project: providing services to taxonomists for standard genome sequencing and annotation.</title>
        <authorList>
            <consortium name="The Broad Institute Genomics Platform"/>
            <consortium name="The Broad Institute Genome Sequencing Center for Infectious Disease"/>
            <person name="Wu L."/>
            <person name="Ma J."/>
        </authorList>
    </citation>
    <scope>NUCLEOTIDE SEQUENCE [LARGE SCALE GENOMIC DNA]</scope>
    <source>
        <strain evidence="7">JCM 31920</strain>
    </source>
</reference>
<evidence type="ECO:0000256" key="3">
    <source>
        <dbReference type="PROSITE-ProRule" id="PRU00339"/>
    </source>
</evidence>
<evidence type="ECO:0000256" key="5">
    <source>
        <dbReference type="SAM" id="SignalP"/>
    </source>
</evidence>
<dbReference type="Gene3D" id="1.25.40.10">
    <property type="entry name" value="Tetratricopeptide repeat domain"/>
    <property type="match status" value="1"/>
</dbReference>
<gene>
    <name evidence="6" type="ORF">GCM10023091_32330</name>
</gene>
<dbReference type="Pfam" id="PF13181">
    <property type="entry name" value="TPR_8"/>
    <property type="match status" value="1"/>
</dbReference>
<feature type="repeat" description="TPR" evidence="3">
    <location>
        <begin position="233"/>
        <end position="266"/>
    </location>
</feature>
<dbReference type="RefSeq" id="WP_345031096.1">
    <property type="nucleotide sequence ID" value="NZ_BAABEY010000030.1"/>
</dbReference>
<evidence type="ECO:0000256" key="2">
    <source>
        <dbReference type="ARBA" id="ARBA00022803"/>
    </source>
</evidence>
<evidence type="ECO:0000256" key="4">
    <source>
        <dbReference type="SAM" id="MobiDB-lite"/>
    </source>
</evidence>
<dbReference type="PANTHER" id="PTHR44858:SF1">
    <property type="entry name" value="UDP-N-ACETYLGLUCOSAMINE--PEPTIDE N-ACETYLGLUCOSAMINYLTRANSFERASE SPINDLY-RELATED"/>
    <property type="match status" value="1"/>
</dbReference>
<name>A0ABP8M573_9BACT</name>
<keyword evidence="5" id="KW-0732">Signal</keyword>
<feature type="region of interest" description="Disordered" evidence="4">
    <location>
        <begin position="352"/>
        <end position="385"/>
    </location>
</feature>
<sequence length="385" mass="43581">MPAQVIFRLLVPIGFLALLAGCTGTDHDGAHIPPPYQEDFEKRKDADRLAFLTDCIRKRIDPPGSYYKRAQLYLEKGDFKAALNDATDAIEAKDNVGEYYLLRGIINRELNQLSDALLDAERAEALQQKSPKLYVLMADILQENKKYAESRRYINGILALAPHDASVYYVQGMLQAKTGDTIGGLASMEKAINLNPTYVRAYPKAAALYRQQGDFANSSRILQNGLQHFPANRELILGMGKLYAERALPDSALPFYERAVKLSEDDLELRAEMADLYVRARNYSSALTVYEAIQRRKPEYTAINYLIGFCQEKMWRLNTAKSYYEQELEINPGYVPARNGIWRISQLENERELNAGSTGESPEPAKTLDDTRLNISPIQPRKIQK</sequence>
<keyword evidence="7" id="KW-1185">Reference proteome</keyword>
<dbReference type="SMART" id="SM00028">
    <property type="entry name" value="TPR"/>
    <property type="match status" value="8"/>
</dbReference>
<dbReference type="PROSITE" id="PS50005">
    <property type="entry name" value="TPR"/>
    <property type="match status" value="2"/>
</dbReference>
<keyword evidence="1" id="KW-0677">Repeat</keyword>
<accession>A0ABP8M573</accession>
<dbReference type="Proteomes" id="UP001501508">
    <property type="component" value="Unassembled WGS sequence"/>
</dbReference>
<feature type="chain" id="PRO_5045158988" description="Tetratricopeptide repeat protein" evidence="5">
    <location>
        <begin position="21"/>
        <end position="385"/>
    </location>
</feature>
<comment type="caution">
    <text evidence="6">The sequence shown here is derived from an EMBL/GenBank/DDBJ whole genome shotgun (WGS) entry which is preliminary data.</text>
</comment>
<dbReference type="EMBL" id="BAABEY010000030">
    <property type="protein sequence ID" value="GAA4443566.1"/>
    <property type="molecule type" value="Genomic_DNA"/>
</dbReference>